<dbReference type="SMART" id="SM00382">
    <property type="entry name" value="AAA"/>
    <property type="match status" value="1"/>
</dbReference>
<dbReference type="Gene3D" id="3.40.50.300">
    <property type="entry name" value="P-loop containing nucleotide triphosphate hydrolases"/>
    <property type="match status" value="1"/>
</dbReference>
<keyword evidence="7" id="KW-1185">Reference proteome</keyword>
<evidence type="ECO:0000256" key="1">
    <source>
        <dbReference type="ARBA" id="ARBA00022448"/>
    </source>
</evidence>
<evidence type="ECO:0000259" key="5">
    <source>
        <dbReference type="PROSITE" id="PS50893"/>
    </source>
</evidence>
<dbReference type="Proteomes" id="UP000671862">
    <property type="component" value="Chromosome"/>
</dbReference>
<accession>A0ABX7SB70</accession>
<dbReference type="EMBL" id="CP071446">
    <property type="protein sequence ID" value="QTA38748.1"/>
    <property type="molecule type" value="Genomic_DNA"/>
</dbReference>
<dbReference type="GO" id="GO:0005524">
    <property type="term" value="F:ATP binding"/>
    <property type="evidence" value="ECO:0007669"/>
    <property type="project" value="UniProtKB-KW"/>
</dbReference>
<gene>
    <name evidence="6" type="ORF">JYK00_04370</name>
</gene>
<dbReference type="SUPFAM" id="SSF52540">
    <property type="entry name" value="P-loop containing nucleoside triphosphate hydrolases"/>
    <property type="match status" value="1"/>
</dbReference>
<keyword evidence="2" id="KW-0547">Nucleotide-binding</keyword>
<dbReference type="InterPro" id="IPR027417">
    <property type="entry name" value="P-loop_NTPase"/>
</dbReference>
<keyword evidence="3 6" id="KW-0067">ATP-binding</keyword>
<evidence type="ECO:0000256" key="4">
    <source>
        <dbReference type="ARBA" id="ARBA00022967"/>
    </source>
</evidence>
<sequence length="257" mass="28805">MSLSSVVLKTKNLNFSYGTFSVKNINISVKKGSFVGIIGPNGAGKSTILKLISRILKCDDGTIEVFGNDISHISRRKLASYISFVRQEFSPAFEFKVREIVEMGGLHRKRSFFSGYENKNKLEEALGLVELSDFKERYFSTLSGGEQRRVLIARALYQGSPIIIVDELTAHLDISQAIHIAEILKKLTDSGKSVLAAFHNINIAAKYCDYIYGLKDGKLCLEGVPHKVITSENFKLLYNSKVEVIYHPKNNYPVVLY</sequence>
<evidence type="ECO:0000313" key="6">
    <source>
        <dbReference type="EMBL" id="QTA38748.1"/>
    </source>
</evidence>
<proteinExistence type="predicted"/>
<name>A0ABX7SB70_9BACT</name>
<feature type="domain" description="ABC transporter" evidence="5">
    <location>
        <begin position="1"/>
        <end position="241"/>
    </location>
</feature>
<evidence type="ECO:0000256" key="3">
    <source>
        <dbReference type="ARBA" id="ARBA00022840"/>
    </source>
</evidence>
<keyword evidence="4" id="KW-1278">Translocase</keyword>
<dbReference type="PROSITE" id="PS50893">
    <property type="entry name" value="ABC_TRANSPORTER_2"/>
    <property type="match status" value="1"/>
</dbReference>
<keyword evidence="1" id="KW-0813">Transport</keyword>
<evidence type="ECO:0000256" key="2">
    <source>
        <dbReference type="ARBA" id="ARBA00022741"/>
    </source>
</evidence>
<dbReference type="InterPro" id="IPR017871">
    <property type="entry name" value="ABC_transporter-like_CS"/>
</dbReference>
<dbReference type="InterPro" id="IPR003593">
    <property type="entry name" value="AAA+_ATPase"/>
</dbReference>
<evidence type="ECO:0000313" key="7">
    <source>
        <dbReference type="Proteomes" id="UP000671862"/>
    </source>
</evidence>
<dbReference type="Pfam" id="PF00005">
    <property type="entry name" value="ABC_tran"/>
    <property type="match status" value="1"/>
</dbReference>
<dbReference type="PANTHER" id="PTHR42794">
    <property type="entry name" value="HEMIN IMPORT ATP-BINDING PROTEIN HMUV"/>
    <property type="match status" value="1"/>
</dbReference>
<protein>
    <submittedName>
        <fullName evidence="6">ABC transporter ATP-binding protein</fullName>
    </submittedName>
</protein>
<dbReference type="PANTHER" id="PTHR42794:SF1">
    <property type="entry name" value="HEMIN IMPORT ATP-BINDING PROTEIN HMUV"/>
    <property type="match status" value="1"/>
</dbReference>
<dbReference type="PROSITE" id="PS00211">
    <property type="entry name" value="ABC_TRANSPORTER_1"/>
    <property type="match status" value="1"/>
</dbReference>
<organism evidence="6 7">
    <name type="scientific">Thermosipho ferrireducens</name>
    <dbReference type="NCBI Taxonomy" id="2571116"/>
    <lineage>
        <taxon>Bacteria</taxon>
        <taxon>Thermotogati</taxon>
        <taxon>Thermotogota</taxon>
        <taxon>Thermotogae</taxon>
        <taxon>Thermotogales</taxon>
        <taxon>Fervidobacteriaceae</taxon>
        <taxon>Thermosipho</taxon>
    </lineage>
</organism>
<dbReference type="InterPro" id="IPR003439">
    <property type="entry name" value="ABC_transporter-like_ATP-bd"/>
</dbReference>
<dbReference type="RefSeq" id="WP_207567465.1">
    <property type="nucleotide sequence ID" value="NZ_CP071446.1"/>
</dbReference>
<reference evidence="6 7" key="1">
    <citation type="submission" date="2021-03" db="EMBL/GenBank/DDBJ databases">
        <title>Thermosipho ferrireducens sp.nov., an anaerobic thermophilic iron-reducing bacterium isolated from a deep-sea hydrothermal sulfide deposits.</title>
        <authorList>
            <person name="Zeng X."/>
            <person name="Chen Y."/>
            <person name="Shao Z."/>
        </authorList>
    </citation>
    <scope>NUCLEOTIDE SEQUENCE [LARGE SCALE GENOMIC DNA]</scope>
    <source>
        <strain evidence="6 7">JL129W03</strain>
    </source>
</reference>
<dbReference type="CDD" id="cd03214">
    <property type="entry name" value="ABC_Iron-Siderophores_B12_Hemin"/>
    <property type="match status" value="1"/>
</dbReference>